<dbReference type="Proteomes" id="UP001201812">
    <property type="component" value="Unassembled WGS sequence"/>
</dbReference>
<accession>A0AAD4R258</accession>
<organism evidence="2 3">
    <name type="scientific">Ditylenchus destructor</name>
    <dbReference type="NCBI Taxonomy" id="166010"/>
    <lineage>
        <taxon>Eukaryota</taxon>
        <taxon>Metazoa</taxon>
        <taxon>Ecdysozoa</taxon>
        <taxon>Nematoda</taxon>
        <taxon>Chromadorea</taxon>
        <taxon>Rhabditida</taxon>
        <taxon>Tylenchina</taxon>
        <taxon>Tylenchomorpha</taxon>
        <taxon>Sphaerularioidea</taxon>
        <taxon>Anguinidae</taxon>
        <taxon>Anguininae</taxon>
        <taxon>Ditylenchus</taxon>
    </lineage>
</organism>
<dbReference type="GO" id="GO:0007218">
    <property type="term" value="P:neuropeptide signaling pathway"/>
    <property type="evidence" value="ECO:0007669"/>
    <property type="project" value="UniProtKB-KW"/>
</dbReference>
<keyword evidence="2" id="KW-0527">Neuropeptide</keyword>
<keyword evidence="1" id="KW-0732">Signal</keyword>
<dbReference type="AlphaFoldDB" id="A0AAD4R258"/>
<keyword evidence="3" id="KW-1185">Reference proteome</keyword>
<comment type="caution">
    <text evidence="2">The sequence shown here is derived from an EMBL/GenBank/DDBJ whole genome shotgun (WGS) entry which is preliminary data.</text>
</comment>
<evidence type="ECO:0000313" key="2">
    <source>
        <dbReference type="EMBL" id="KAI1704962.1"/>
    </source>
</evidence>
<proteinExistence type="predicted"/>
<name>A0AAD4R258_9BILA</name>
<gene>
    <name evidence="2" type="ORF">DdX_13892</name>
</gene>
<evidence type="ECO:0000313" key="3">
    <source>
        <dbReference type="Proteomes" id="UP001201812"/>
    </source>
</evidence>
<sequence>MTSKTILYLMFGVFGMCLCQEGSAFEPTRTLSIATGRGNIFRPSYAIGIPRFFYNGFQPYQFMNKRSMSSAVPAKFMSLAGEDSELDNDLQFMKRSAALGRTRFRPGKRSLVTMEELEDMGMLPGFSLLTEAQMGKRSMAVGRVGFRPGKRSIATGRAGALFWNPNYAKAAVISQRGFRPGKRSLTFSENADSWEQMNMVERLTDN</sequence>
<dbReference type="EMBL" id="JAKKPZ010000061">
    <property type="protein sequence ID" value="KAI1704962.1"/>
    <property type="molecule type" value="Genomic_DNA"/>
</dbReference>
<feature type="chain" id="PRO_5041984910" evidence="1">
    <location>
        <begin position="25"/>
        <end position="206"/>
    </location>
</feature>
<reference evidence="2" key="1">
    <citation type="submission" date="2022-01" db="EMBL/GenBank/DDBJ databases">
        <title>Genome Sequence Resource for Two Populations of Ditylenchus destructor, the Migratory Endoparasitic Phytonematode.</title>
        <authorList>
            <person name="Zhang H."/>
            <person name="Lin R."/>
            <person name="Xie B."/>
        </authorList>
    </citation>
    <scope>NUCLEOTIDE SEQUENCE</scope>
    <source>
        <strain evidence="2">BazhouSP</strain>
    </source>
</reference>
<protein>
    <submittedName>
        <fullName evidence="2">Neuropeptide-Like Protein</fullName>
    </submittedName>
</protein>
<evidence type="ECO:0000256" key="1">
    <source>
        <dbReference type="SAM" id="SignalP"/>
    </source>
</evidence>
<feature type="signal peptide" evidence="1">
    <location>
        <begin position="1"/>
        <end position="24"/>
    </location>
</feature>